<gene>
    <name evidence="2" type="ORF">SAMN05192558_11493</name>
</gene>
<feature type="chain" id="PRO_5039079552" evidence="1">
    <location>
        <begin position="36"/>
        <end position="472"/>
    </location>
</feature>
<proteinExistence type="predicted"/>
<feature type="signal peptide" evidence="1">
    <location>
        <begin position="1"/>
        <end position="35"/>
    </location>
</feature>
<accession>A0A1H0VK99</accession>
<sequence>MRSPRSTARRLRAACVLVAAVGLTVVGVQTVSANASPTPAASAKAGPLPVAPDGHSHPVIESVPQDQPERGLVYKGLNIAQAGPCKGTYLVRGHDVCSHGPDQPPPGYRMGTQVQPLSAQQATAAGVCVGDGSSGNRAQVLYVYASTDRFAQYKTSIEQWAIGMSDIYNESAKETGGTRHVRLLHDANCTPVVSKVQITSSQLADFTSMSNALSQKGYNRQDRKYVIFADSSVYCGIGDFAGDTRKGATNRSNYGPSYGRTDTSCWGPDTPAHELGHNLGAVNNNAPNASGGAHCTDEWDLMCYSDHPNYPQMRYICTDRAKDARFDCGHNDYYHTNPPAGSYLATYWNMADSLWLVANGSTDPTPTPGVCSTYATKHTGTLNQGASAIQPNGTWYQSTTSGTHAGCVDGPDGTDFDLHLQKWNGSGWTTVAKAETEKADETLSYSGTAGYYQYKVVAYAGSGGYTFGMNKP</sequence>
<dbReference type="Gene3D" id="2.60.120.380">
    <property type="match status" value="1"/>
</dbReference>
<organism evidence="2 3">
    <name type="scientific">Actinokineospora alba</name>
    <dbReference type="NCBI Taxonomy" id="504798"/>
    <lineage>
        <taxon>Bacteria</taxon>
        <taxon>Bacillati</taxon>
        <taxon>Actinomycetota</taxon>
        <taxon>Actinomycetes</taxon>
        <taxon>Pseudonocardiales</taxon>
        <taxon>Pseudonocardiaceae</taxon>
        <taxon>Actinokineospora</taxon>
    </lineage>
</organism>
<dbReference type="RefSeq" id="WP_133794497.1">
    <property type="nucleotide sequence ID" value="NZ_FNDV01000012.1"/>
</dbReference>
<keyword evidence="3" id="KW-1185">Reference proteome</keyword>
<protein>
    <submittedName>
        <fullName evidence="2">Metallo-peptidase family M12B Reprolysin-like</fullName>
    </submittedName>
</protein>
<evidence type="ECO:0000256" key="1">
    <source>
        <dbReference type="SAM" id="SignalP"/>
    </source>
</evidence>
<keyword evidence="1" id="KW-0732">Signal</keyword>
<name>A0A1H0VK99_9PSEU</name>
<reference evidence="3" key="1">
    <citation type="submission" date="2016-10" db="EMBL/GenBank/DDBJ databases">
        <authorList>
            <person name="Varghese N."/>
            <person name="Submissions S."/>
        </authorList>
    </citation>
    <scope>NUCLEOTIDE SEQUENCE [LARGE SCALE GENOMIC DNA]</scope>
    <source>
        <strain evidence="3">IBRC-M 10655</strain>
    </source>
</reference>
<dbReference type="EMBL" id="FNJB01000014">
    <property type="protein sequence ID" value="SDP78773.1"/>
    <property type="molecule type" value="Genomic_DNA"/>
</dbReference>
<dbReference type="SUPFAM" id="SSF55486">
    <property type="entry name" value="Metalloproteases ('zincins'), catalytic domain"/>
    <property type="match status" value="1"/>
</dbReference>
<evidence type="ECO:0000313" key="3">
    <source>
        <dbReference type="Proteomes" id="UP000199651"/>
    </source>
</evidence>
<dbReference type="AlphaFoldDB" id="A0A1H0VK99"/>
<dbReference type="STRING" id="504798.SAMN05421871_11293"/>
<dbReference type="Proteomes" id="UP000199651">
    <property type="component" value="Unassembled WGS sequence"/>
</dbReference>
<evidence type="ECO:0000313" key="2">
    <source>
        <dbReference type="EMBL" id="SDP78773.1"/>
    </source>
</evidence>
<dbReference type="OrthoDB" id="9802600at2"/>